<organism evidence="2 3">
    <name type="scientific">Vitrella brassicaformis (strain CCMP3155)</name>
    <dbReference type="NCBI Taxonomy" id="1169540"/>
    <lineage>
        <taxon>Eukaryota</taxon>
        <taxon>Sar</taxon>
        <taxon>Alveolata</taxon>
        <taxon>Colpodellida</taxon>
        <taxon>Vitrellaceae</taxon>
        <taxon>Vitrella</taxon>
    </lineage>
</organism>
<evidence type="ECO:0000313" key="3">
    <source>
        <dbReference type="Proteomes" id="UP000041254"/>
    </source>
</evidence>
<dbReference type="VEuPathDB" id="CryptoDB:Vbra_3215"/>
<dbReference type="GO" id="GO:2001070">
    <property type="term" value="F:starch binding"/>
    <property type="evidence" value="ECO:0007669"/>
    <property type="project" value="InterPro"/>
</dbReference>
<feature type="domain" description="CBM20" evidence="1">
    <location>
        <begin position="1"/>
        <end position="104"/>
    </location>
</feature>
<dbReference type="InParanoid" id="A0A0G4G6Y5"/>
<reference evidence="2 3" key="1">
    <citation type="submission" date="2014-11" db="EMBL/GenBank/DDBJ databases">
        <authorList>
            <person name="Zhu J."/>
            <person name="Qi W."/>
            <person name="Song R."/>
        </authorList>
    </citation>
    <scope>NUCLEOTIDE SEQUENCE [LARGE SCALE GENOMIC DNA]</scope>
</reference>
<accession>A0A0G4G6Y5</accession>
<dbReference type="SUPFAM" id="SSF49452">
    <property type="entry name" value="Starch-binding domain-like"/>
    <property type="match status" value="1"/>
</dbReference>
<name>A0A0G4G6Y5_VITBC</name>
<dbReference type="InterPro" id="IPR013784">
    <property type="entry name" value="Carb-bd-like_fold"/>
</dbReference>
<dbReference type="Pfam" id="PF00686">
    <property type="entry name" value="CBM_20"/>
    <property type="match status" value="1"/>
</dbReference>
<dbReference type="InterPro" id="IPR002044">
    <property type="entry name" value="CBM20"/>
</dbReference>
<dbReference type="CDD" id="cd05467">
    <property type="entry name" value="CBM20"/>
    <property type="match status" value="1"/>
</dbReference>
<dbReference type="Gene3D" id="2.60.40.10">
    <property type="entry name" value="Immunoglobulins"/>
    <property type="match status" value="1"/>
</dbReference>
<gene>
    <name evidence="2" type="ORF">Vbra_3215</name>
</gene>
<evidence type="ECO:0000313" key="2">
    <source>
        <dbReference type="EMBL" id="CEM24474.1"/>
    </source>
</evidence>
<dbReference type="SMART" id="SM01065">
    <property type="entry name" value="CBM_2"/>
    <property type="match status" value="1"/>
</dbReference>
<dbReference type="STRING" id="1169540.A0A0G4G6Y5"/>
<dbReference type="InterPro" id="IPR013783">
    <property type="entry name" value="Ig-like_fold"/>
</dbReference>
<dbReference type="PANTHER" id="PTHR15048">
    <property type="entry name" value="STARCH-BINDING DOMAIN-CONTAINING PROTEIN 1"/>
    <property type="match status" value="1"/>
</dbReference>
<keyword evidence="3" id="KW-1185">Reference proteome</keyword>
<dbReference type="EMBL" id="CDMY01000581">
    <property type="protein sequence ID" value="CEM24474.1"/>
    <property type="molecule type" value="Genomic_DNA"/>
</dbReference>
<dbReference type="Proteomes" id="UP000041254">
    <property type="component" value="Unassembled WGS sequence"/>
</dbReference>
<sequence length="335" mass="37617">MTTKVTFMVHCDTCFGESVKLVGNHSSIGDWDPASGIPLATDDVLYPIWVSAPVELPRDGYIEYKYVKYGEHHTRWEEGFEGNRSLQVPTDTSSLEAHLASFVVVNDDKFDAIPIRARHPEMITYDAKRKLGAFVGRWGIMKERSDAIGPLLEIMGLDWFVRNAIDNAESLTDTVRVVGSTLVSKLSTAVGTHREEIYTNGDPQEIEEMGKATVYQAKSRVEDILPPKALLPVASHHRPEVVVTTTHPHTMSRDADEVGSRASTCVGGGLLEFPYNFRVVTTKQCSMKGTVVETRQLCEEEKGPVMHINLKFTRLGDKEPELELDRYWERLHDND</sequence>
<evidence type="ECO:0000259" key="1">
    <source>
        <dbReference type="PROSITE" id="PS51166"/>
    </source>
</evidence>
<dbReference type="PANTHER" id="PTHR15048:SF0">
    <property type="entry name" value="STARCH-BINDING DOMAIN-CONTAINING PROTEIN 1"/>
    <property type="match status" value="1"/>
</dbReference>
<dbReference type="OrthoDB" id="550577at2759"/>
<dbReference type="GO" id="GO:0016020">
    <property type="term" value="C:membrane"/>
    <property type="evidence" value="ECO:0007669"/>
    <property type="project" value="TreeGrafter"/>
</dbReference>
<protein>
    <recommendedName>
        <fullName evidence="1">CBM20 domain-containing protein</fullName>
    </recommendedName>
</protein>
<proteinExistence type="predicted"/>
<dbReference type="AlphaFoldDB" id="A0A0G4G6Y5"/>
<dbReference type="PROSITE" id="PS51166">
    <property type="entry name" value="CBM20"/>
    <property type="match status" value="1"/>
</dbReference>